<sequence length="137" mass="14800">MAGAKGVAAFNERVYIRFQPGKAGTHNDALIAELVESLDLKKSMGVHQSFIKQAIFEKFMREREAGFNEAIPAPQQRQAAVTHEQAVSVSSATPNKSQSTDNELEPIVASVSVAGEVESRMLAPSRKPTTGMKNLMG</sequence>
<organism evidence="2">
    <name type="scientific">marine sediment metagenome</name>
    <dbReference type="NCBI Taxonomy" id="412755"/>
    <lineage>
        <taxon>unclassified sequences</taxon>
        <taxon>metagenomes</taxon>
        <taxon>ecological metagenomes</taxon>
    </lineage>
</organism>
<feature type="region of interest" description="Disordered" evidence="1">
    <location>
        <begin position="74"/>
        <end position="106"/>
    </location>
</feature>
<dbReference type="AlphaFoldDB" id="A0A0F9UCL9"/>
<feature type="compositionally biased region" description="Polar residues" evidence="1">
    <location>
        <begin position="75"/>
        <end position="101"/>
    </location>
</feature>
<accession>A0A0F9UCL9</accession>
<gene>
    <name evidence="2" type="ORF">LCGC14_0283010</name>
</gene>
<protein>
    <submittedName>
        <fullName evidence="2">Uncharacterized protein</fullName>
    </submittedName>
</protein>
<dbReference type="EMBL" id="LAZR01000163">
    <property type="protein sequence ID" value="KKN85132.1"/>
    <property type="molecule type" value="Genomic_DNA"/>
</dbReference>
<proteinExistence type="predicted"/>
<reference evidence="2" key="1">
    <citation type="journal article" date="2015" name="Nature">
        <title>Complex archaea that bridge the gap between prokaryotes and eukaryotes.</title>
        <authorList>
            <person name="Spang A."/>
            <person name="Saw J.H."/>
            <person name="Jorgensen S.L."/>
            <person name="Zaremba-Niedzwiedzka K."/>
            <person name="Martijn J."/>
            <person name="Lind A.E."/>
            <person name="van Eijk R."/>
            <person name="Schleper C."/>
            <person name="Guy L."/>
            <person name="Ettema T.J."/>
        </authorList>
    </citation>
    <scope>NUCLEOTIDE SEQUENCE</scope>
</reference>
<name>A0A0F9UCL9_9ZZZZ</name>
<evidence type="ECO:0000313" key="2">
    <source>
        <dbReference type="EMBL" id="KKN85132.1"/>
    </source>
</evidence>
<evidence type="ECO:0000256" key="1">
    <source>
        <dbReference type="SAM" id="MobiDB-lite"/>
    </source>
</evidence>
<comment type="caution">
    <text evidence="2">The sequence shown here is derived from an EMBL/GenBank/DDBJ whole genome shotgun (WGS) entry which is preliminary data.</text>
</comment>